<reference evidence="2 3" key="2">
    <citation type="submission" date="2019-11" db="EMBL/GenBank/DDBJ databases">
        <authorList>
            <person name="Lu H."/>
        </authorList>
    </citation>
    <scope>NUCLEOTIDE SEQUENCE [LARGE SCALE GENOMIC DNA]</scope>
    <source>
        <strain evidence="2 3">FIM1</strain>
    </source>
</reference>
<dbReference type="CDD" id="cd24145">
    <property type="entry name" value="Mgr3-like"/>
    <property type="match status" value="1"/>
</dbReference>
<keyword evidence="1" id="KW-0812">Transmembrane</keyword>
<reference evidence="2 3" key="1">
    <citation type="submission" date="2016-03" db="EMBL/GenBank/DDBJ databases">
        <title>How can Kluyveromyces marxianus grow so fast - potential evolutionary course in Saccharomyces Complex revealed by comparative genomics.</title>
        <authorList>
            <person name="Mo W."/>
            <person name="Lu W."/>
            <person name="Yang X."/>
            <person name="Qi J."/>
            <person name="Lv H."/>
        </authorList>
    </citation>
    <scope>NUCLEOTIDE SEQUENCE [LARGE SCALE GENOMIC DNA]</scope>
    <source>
        <strain evidence="2 3">FIM1</strain>
    </source>
</reference>
<protein>
    <submittedName>
        <fullName evidence="2">Mitochondrial inner membrane i-AAA protease supercomplex subunit MGR3</fullName>
    </submittedName>
</protein>
<dbReference type="Proteomes" id="UP000422736">
    <property type="component" value="Chromosome 3"/>
</dbReference>
<evidence type="ECO:0000313" key="3">
    <source>
        <dbReference type="Proteomes" id="UP000422736"/>
    </source>
</evidence>
<proteinExistence type="predicted"/>
<evidence type="ECO:0000256" key="1">
    <source>
        <dbReference type="SAM" id="Phobius"/>
    </source>
</evidence>
<keyword evidence="1" id="KW-0472">Membrane</keyword>
<feature type="transmembrane region" description="Helical" evidence="1">
    <location>
        <begin position="73"/>
        <end position="92"/>
    </location>
</feature>
<keyword evidence="1" id="KW-1133">Transmembrane helix</keyword>
<name>A0ABX6ETP1_KLUMA</name>
<dbReference type="GO" id="GO:0006508">
    <property type="term" value="P:proteolysis"/>
    <property type="evidence" value="ECO:0007669"/>
    <property type="project" value="UniProtKB-KW"/>
</dbReference>
<keyword evidence="2" id="KW-0645">Protease</keyword>
<dbReference type="GO" id="GO:0008233">
    <property type="term" value="F:peptidase activity"/>
    <property type="evidence" value="ECO:0007669"/>
    <property type="project" value="UniProtKB-KW"/>
</dbReference>
<accession>A0ABX6ETP1</accession>
<gene>
    <name evidence="2" type="primary">MGR3</name>
    <name evidence="2" type="ORF">FIM1_1816</name>
</gene>
<dbReference type="PANTHER" id="PTHR28142:SF1">
    <property type="entry name" value="MITOCHONDRIAL INNER MEMBRANE I-AAA PROTEASE SUPERCOMPLEX SUBUNIT MGR3-RELATED"/>
    <property type="match status" value="1"/>
</dbReference>
<evidence type="ECO:0000313" key="2">
    <source>
        <dbReference type="EMBL" id="QGN15129.1"/>
    </source>
</evidence>
<dbReference type="EMBL" id="CP015056">
    <property type="protein sequence ID" value="QGN15129.1"/>
    <property type="molecule type" value="Genomic_DNA"/>
</dbReference>
<sequence length="502" mass="57832">MKVGGCLQNIMLQKCGARTLLRAAEVRAIRHNMIITNGPITMTPIGRSMGSHMMARSYYIPPKYEAKNKRYNWLFGLGVFGALSFGLWWFYYPHHNYPRSVSKLLRKALWEESDKKEFNYQGALKYYIEALEQCQKLGMDPLGDEYTGIELKIAEMYEHLNFEKEANLIYWELVHRYYKALNTPGKIPEEKRQHMVQKDLRVLIKALEQNQDLMYGKKVLLSHLLLAQEEILSRSPELKQYFDTRKQDVIKSNEKEGRDIIVIKQKFDPDEFLKSIKVDENGYMILDLHKDSSAWEPLKEEFFTARDLYTAYCLSTKDLLSALGCKMTTVQWMVLADMAPGQILLSQANLGSLLYLQTEQVEGQLFALNQTPKEDRDDDFKEKVAQLTKQREVCLDLANRCYQSVVSFGKKNKKLRFQVNDLLDPSASQAIALSTYGMGVISLHRGDFSKAERLLNDSLSLAKETDFQELISPSEVELEKVAKARADPKVLEPFHSSPTTEN</sequence>
<keyword evidence="2" id="KW-0378">Hydrolase</keyword>
<organism evidence="2 3">
    <name type="scientific">Kluyveromyces marxianus</name>
    <name type="common">Yeast</name>
    <name type="synonym">Candida kefyr</name>
    <dbReference type="NCBI Taxonomy" id="4911"/>
    <lineage>
        <taxon>Eukaryota</taxon>
        <taxon>Fungi</taxon>
        <taxon>Dikarya</taxon>
        <taxon>Ascomycota</taxon>
        <taxon>Saccharomycotina</taxon>
        <taxon>Saccharomycetes</taxon>
        <taxon>Saccharomycetales</taxon>
        <taxon>Saccharomycetaceae</taxon>
        <taxon>Kluyveromyces</taxon>
    </lineage>
</organism>
<dbReference type="InterPro" id="IPR040201">
    <property type="entry name" value="Mrg3-like"/>
</dbReference>
<keyword evidence="3" id="KW-1185">Reference proteome</keyword>
<dbReference type="PANTHER" id="PTHR28142">
    <property type="entry name" value="MITOCHONDRIAL INNER MEMBRANE I-AAA PROTEASE SUPERCOMPLEX SUBUNIT MGR3-RELATED"/>
    <property type="match status" value="1"/>
</dbReference>